<dbReference type="SUPFAM" id="SSF48179">
    <property type="entry name" value="6-phosphogluconate dehydrogenase C-terminal domain-like"/>
    <property type="match status" value="1"/>
</dbReference>
<evidence type="ECO:0000313" key="16">
    <source>
        <dbReference type="Proteomes" id="UP000325606"/>
    </source>
</evidence>
<keyword evidence="16" id="KW-1185">Reference proteome</keyword>
<dbReference type="UniPathway" id="UPA00098">
    <property type="reaction ID" value="UER00361"/>
</dbReference>
<evidence type="ECO:0000256" key="3">
    <source>
        <dbReference type="ARBA" id="ARBA00022490"/>
    </source>
</evidence>
<gene>
    <name evidence="10" type="primary">proC</name>
    <name evidence="15" type="ORF">F5I99_01455</name>
</gene>
<name>A0A5J6LKD1_9GAMM</name>
<dbReference type="KEGG" id="nik:F5I99_01455"/>
<evidence type="ECO:0000256" key="12">
    <source>
        <dbReference type="PIRSR" id="PIRSR000193-1"/>
    </source>
</evidence>
<evidence type="ECO:0000259" key="13">
    <source>
        <dbReference type="Pfam" id="PF03807"/>
    </source>
</evidence>
<keyword evidence="3 10" id="KW-0963">Cytoplasm</keyword>
<evidence type="ECO:0000256" key="2">
    <source>
        <dbReference type="ARBA" id="ARBA00005525"/>
    </source>
</evidence>
<organism evidence="15 16">
    <name type="scientific">Nitrincola iocasae</name>
    <dbReference type="NCBI Taxonomy" id="2614693"/>
    <lineage>
        <taxon>Bacteria</taxon>
        <taxon>Pseudomonadati</taxon>
        <taxon>Pseudomonadota</taxon>
        <taxon>Gammaproteobacteria</taxon>
        <taxon>Oceanospirillales</taxon>
        <taxon>Oceanospirillaceae</taxon>
        <taxon>Nitrincola</taxon>
    </lineage>
</organism>
<dbReference type="InterPro" id="IPR008927">
    <property type="entry name" value="6-PGluconate_DH-like_C_sf"/>
</dbReference>
<keyword evidence="7 10" id="KW-0560">Oxidoreductase</keyword>
<feature type="binding site" evidence="12">
    <location>
        <position position="57"/>
    </location>
    <ligand>
        <name>NADPH</name>
        <dbReference type="ChEBI" id="CHEBI:57783"/>
    </ligand>
</feature>
<evidence type="ECO:0000313" key="15">
    <source>
        <dbReference type="EMBL" id="QEW08451.1"/>
    </source>
</evidence>
<dbReference type="EMBL" id="CP044222">
    <property type="protein sequence ID" value="QEW08451.1"/>
    <property type="molecule type" value="Genomic_DNA"/>
</dbReference>
<dbReference type="NCBIfam" id="TIGR00112">
    <property type="entry name" value="proC"/>
    <property type="match status" value="1"/>
</dbReference>
<dbReference type="Gene3D" id="3.40.50.720">
    <property type="entry name" value="NAD(P)-binding Rossmann-like Domain"/>
    <property type="match status" value="1"/>
</dbReference>
<comment type="subcellular location">
    <subcellularLocation>
        <location evidence="10">Cytoplasm</location>
    </subcellularLocation>
</comment>
<dbReference type="GO" id="GO:0055129">
    <property type="term" value="P:L-proline biosynthetic process"/>
    <property type="evidence" value="ECO:0007669"/>
    <property type="project" value="UniProtKB-UniRule"/>
</dbReference>
<comment type="catalytic activity">
    <reaction evidence="9 10">
        <text>L-proline + NADP(+) = (S)-1-pyrroline-5-carboxylate + NADPH + 2 H(+)</text>
        <dbReference type="Rhea" id="RHEA:14109"/>
        <dbReference type="ChEBI" id="CHEBI:15378"/>
        <dbReference type="ChEBI" id="CHEBI:17388"/>
        <dbReference type="ChEBI" id="CHEBI:57783"/>
        <dbReference type="ChEBI" id="CHEBI:58349"/>
        <dbReference type="ChEBI" id="CHEBI:60039"/>
        <dbReference type="EC" id="1.5.1.2"/>
    </reaction>
</comment>
<evidence type="ECO:0000256" key="11">
    <source>
        <dbReference type="NCBIfam" id="TIGR00112"/>
    </source>
</evidence>
<evidence type="ECO:0000256" key="9">
    <source>
        <dbReference type="ARBA" id="ARBA00052690"/>
    </source>
</evidence>
<dbReference type="PIRSF" id="PIRSF000193">
    <property type="entry name" value="Pyrrol-5-carb_rd"/>
    <property type="match status" value="1"/>
</dbReference>
<evidence type="ECO:0000259" key="14">
    <source>
        <dbReference type="Pfam" id="PF14748"/>
    </source>
</evidence>
<dbReference type="Gene3D" id="1.10.3730.10">
    <property type="entry name" value="ProC C-terminal domain-like"/>
    <property type="match status" value="1"/>
</dbReference>
<comment type="similarity">
    <text evidence="2 10">Belongs to the pyrroline-5-carboxylate reductase family.</text>
</comment>
<sequence length="274" mass="28928">MSTKKITFIGAGNMAGAIFKGLLANGYPSDAITATAPDADHLQALKQSLNIHVTTDNLAAVADAEVIVLAVKPQVMQGVCREIASSVCRTRPLIISVAAGLQAETLNAWLGGEHAIIRCMPNTPSLVGAGASGLYALPSVQPEQRDFANQLLSGVGLAEWVDQESLLDVVTAISGSGPAYFFMIFEAMEKAAVEMGMPADAARRLILQTGLGAVRMAQETGEEPAQLKRNVMSPKGTTERAIHTFEAEGMDAMFLKAMQACADRADELARELAN</sequence>
<evidence type="ECO:0000256" key="4">
    <source>
        <dbReference type="ARBA" id="ARBA00022605"/>
    </source>
</evidence>
<accession>A0A5J6LKD1</accession>
<dbReference type="SUPFAM" id="SSF51735">
    <property type="entry name" value="NAD(P)-binding Rossmann-fold domains"/>
    <property type="match status" value="1"/>
</dbReference>
<dbReference type="InterPro" id="IPR036291">
    <property type="entry name" value="NAD(P)-bd_dom_sf"/>
</dbReference>
<dbReference type="Pfam" id="PF14748">
    <property type="entry name" value="P5CR_dimer"/>
    <property type="match status" value="1"/>
</dbReference>
<feature type="binding site" evidence="12">
    <location>
        <begin position="9"/>
        <end position="14"/>
    </location>
    <ligand>
        <name>NADP(+)</name>
        <dbReference type="ChEBI" id="CHEBI:58349"/>
    </ligand>
</feature>
<dbReference type="EC" id="1.5.1.2" evidence="10 11"/>
<dbReference type="Proteomes" id="UP000325606">
    <property type="component" value="Chromosome"/>
</dbReference>
<evidence type="ECO:0000256" key="10">
    <source>
        <dbReference type="HAMAP-Rule" id="MF_01925"/>
    </source>
</evidence>
<keyword evidence="5 10" id="KW-0641">Proline biosynthesis</keyword>
<dbReference type="AlphaFoldDB" id="A0A5J6LKD1"/>
<keyword evidence="6 10" id="KW-0521">NADP</keyword>
<evidence type="ECO:0000256" key="1">
    <source>
        <dbReference type="ARBA" id="ARBA00005205"/>
    </source>
</evidence>
<proteinExistence type="inferred from homology"/>
<dbReference type="RefSeq" id="WP_151058875.1">
    <property type="nucleotide sequence ID" value="NZ_CP044222.1"/>
</dbReference>
<dbReference type="InterPro" id="IPR028939">
    <property type="entry name" value="P5C_Rdtase_cat_N"/>
</dbReference>
<feature type="binding site" evidence="12">
    <location>
        <begin position="70"/>
        <end position="73"/>
    </location>
    <ligand>
        <name>NADP(+)</name>
        <dbReference type="ChEBI" id="CHEBI:58349"/>
    </ligand>
</feature>
<keyword evidence="4 10" id="KW-0028">Amino-acid biosynthesis</keyword>
<dbReference type="PANTHER" id="PTHR11645">
    <property type="entry name" value="PYRROLINE-5-CARBOXYLATE REDUCTASE"/>
    <property type="match status" value="1"/>
</dbReference>
<dbReference type="InterPro" id="IPR029036">
    <property type="entry name" value="P5CR_dimer"/>
</dbReference>
<dbReference type="PANTHER" id="PTHR11645:SF0">
    <property type="entry name" value="PYRROLINE-5-CARBOXYLATE REDUCTASE 3"/>
    <property type="match status" value="1"/>
</dbReference>
<evidence type="ECO:0000256" key="7">
    <source>
        <dbReference type="ARBA" id="ARBA00023002"/>
    </source>
</evidence>
<dbReference type="FunFam" id="3.40.50.720:FF:000105">
    <property type="entry name" value="Pyrroline-5-carboxylate reductase"/>
    <property type="match status" value="1"/>
</dbReference>
<dbReference type="FunFam" id="1.10.3730.10:FF:000001">
    <property type="entry name" value="Pyrroline-5-carboxylate reductase"/>
    <property type="match status" value="1"/>
</dbReference>
<evidence type="ECO:0000256" key="8">
    <source>
        <dbReference type="ARBA" id="ARBA00050547"/>
    </source>
</evidence>
<feature type="domain" description="Pyrroline-5-carboxylate reductase catalytic N-terminal" evidence="13">
    <location>
        <begin position="5"/>
        <end position="100"/>
    </location>
</feature>
<comment type="function">
    <text evidence="10">Catalyzes the reduction of 1-pyrroline-5-carboxylate (PCA) to L-proline.</text>
</comment>
<comment type="pathway">
    <text evidence="1 10">Amino-acid biosynthesis; L-proline biosynthesis; L-proline from L-glutamate 5-semialdehyde: step 1/1.</text>
</comment>
<dbReference type="GO" id="GO:0004735">
    <property type="term" value="F:pyrroline-5-carboxylate reductase activity"/>
    <property type="evidence" value="ECO:0007669"/>
    <property type="project" value="UniProtKB-UniRule"/>
</dbReference>
<protein>
    <recommendedName>
        <fullName evidence="10 11">Pyrroline-5-carboxylate reductase</fullName>
        <shortName evidence="10">P5C reductase</shortName>
        <shortName evidence="10">P5CR</shortName>
        <ecNumber evidence="10 11">1.5.1.2</ecNumber>
    </recommendedName>
    <alternativeName>
        <fullName evidence="10">PCA reductase</fullName>
    </alternativeName>
</protein>
<reference evidence="15 16" key="1">
    <citation type="submission" date="2019-09" db="EMBL/GenBank/DDBJ databases">
        <title>Nitrincola iocasae sp. nov., a bacterium isolated from the sediment collected at a cold seep field in South China Sea.</title>
        <authorList>
            <person name="Zhang H."/>
            <person name="Wang H."/>
            <person name="Li C."/>
        </authorList>
    </citation>
    <scope>NUCLEOTIDE SEQUENCE [LARGE SCALE GENOMIC DNA]</scope>
    <source>
        <strain evidence="15 16">KXZD1103</strain>
    </source>
</reference>
<evidence type="ECO:0000256" key="6">
    <source>
        <dbReference type="ARBA" id="ARBA00022857"/>
    </source>
</evidence>
<dbReference type="GO" id="GO:0005737">
    <property type="term" value="C:cytoplasm"/>
    <property type="evidence" value="ECO:0007669"/>
    <property type="project" value="UniProtKB-SubCell"/>
</dbReference>
<evidence type="ECO:0000256" key="5">
    <source>
        <dbReference type="ARBA" id="ARBA00022650"/>
    </source>
</evidence>
<dbReference type="HAMAP" id="MF_01925">
    <property type="entry name" value="P5C_reductase"/>
    <property type="match status" value="1"/>
</dbReference>
<dbReference type="InterPro" id="IPR000304">
    <property type="entry name" value="Pyrroline-COOH_reductase"/>
</dbReference>
<dbReference type="Pfam" id="PF03807">
    <property type="entry name" value="F420_oxidored"/>
    <property type="match status" value="1"/>
</dbReference>
<comment type="catalytic activity">
    <reaction evidence="8 10">
        <text>L-proline + NAD(+) = (S)-1-pyrroline-5-carboxylate + NADH + 2 H(+)</text>
        <dbReference type="Rhea" id="RHEA:14105"/>
        <dbReference type="ChEBI" id="CHEBI:15378"/>
        <dbReference type="ChEBI" id="CHEBI:17388"/>
        <dbReference type="ChEBI" id="CHEBI:57540"/>
        <dbReference type="ChEBI" id="CHEBI:57945"/>
        <dbReference type="ChEBI" id="CHEBI:60039"/>
        <dbReference type="EC" id="1.5.1.2"/>
    </reaction>
</comment>
<feature type="domain" description="Pyrroline-5-carboxylate reductase dimerisation" evidence="14">
    <location>
        <begin position="164"/>
        <end position="268"/>
    </location>
</feature>